<feature type="domain" description="Tyrosine-protein phosphatase" evidence="5">
    <location>
        <begin position="295"/>
        <end position="437"/>
    </location>
</feature>
<proteinExistence type="inferred from homology"/>
<comment type="caution">
    <text evidence="8">The sequence shown here is derived from an EMBL/GenBank/DDBJ whole genome shotgun (WGS) entry which is preliminary data.</text>
</comment>
<dbReference type="EMBL" id="JAIWYP010000003">
    <property type="protein sequence ID" value="KAH3850690.1"/>
    <property type="molecule type" value="Genomic_DNA"/>
</dbReference>
<evidence type="ECO:0000256" key="2">
    <source>
        <dbReference type="ARBA" id="ARBA00013064"/>
    </source>
</evidence>
<accession>A0A9D4L3D3</accession>
<evidence type="ECO:0000259" key="6">
    <source>
        <dbReference type="PROSITE" id="PS50056"/>
    </source>
</evidence>
<keyword evidence="9" id="KW-1185">Reference proteome</keyword>
<dbReference type="PROSITE" id="PS50056">
    <property type="entry name" value="TYR_PHOSPHATASE_2"/>
    <property type="match status" value="1"/>
</dbReference>
<dbReference type="EC" id="3.1.3.48" evidence="2"/>
<dbReference type="Pfam" id="PF00782">
    <property type="entry name" value="DSPc"/>
    <property type="match status" value="1"/>
</dbReference>
<dbReference type="PROSITE" id="PS50206">
    <property type="entry name" value="RHODANESE_3"/>
    <property type="match status" value="1"/>
</dbReference>
<organism evidence="8 9">
    <name type="scientific">Dreissena polymorpha</name>
    <name type="common">Zebra mussel</name>
    <name type="synonym">Mytilus polymorpha</name>
    <dbReference type="NCBI Taxonomy" id="45954"/>
    <lineage>
        <taxon>Eukaryota</taxon>
        <taxon>Metazoa</taxon>
        <taxon>Spiralia</taxon>
        <taxon>Lophotrochozoa</taxon>
        <taxon>Mollusca</taxon>
        <taxon>Bivalvia</taxon>
        <taxon>Autobranchia</taxon>
        <taxon>Heteroconchia</taxon>
        <taxon>Euheterodonta</taxon>
        <taxon>Imparidentia</taxon>
        <taxon>Neoheterodontei</taxon>
        <taxon>Myida</taxon>
        <taxon>Dreissenoidea</taxon>
        <taxon>Dreissenidae</taxon>
        <taxon>Dreissena</taxon>
    </lineage>
</organism>
<dbReference type="PANTHER" id="PTHR10159:SF528">
    <property type="entry name" value="PUCKERED, ISOFORM A"/>
    <property type="match status" value="1"/>
</dbReference>
<dbReference type="SUPFAM" id="SSF52821">
    <property type="entry name" value="Rhodanese/Cell cycle control phosphatase"/>
    <property type="match status" value="1"/>
</dbReference>
<gene>
    <name evidence="8" type="ORF">DPMN_093116</name>
</gene>
<evidence type="ECO:0000259" key="7">
    <source>
        <dbReference type="PROSITE" id="PS50206"/>
    </source>
</evidence>
<dbReference type="Proteomes" id="UP000828390">
    <property type="component" value="Unassembled WGS sequence"/>
</dbReference>
<dbReference type="FunFam" id="3.90.190.10:FF:000028">
    <property type="entry name" value="Dual specificity phosphatase 10"/>
    <property type="match status" value="1"/>
</dbReference>
<dbReference type="InterPro" id="IPR000387">
    <property type="entry name" value="Tyr_Pase_dom"/>
</dbReference>
<dbReference type="PROSITE" id="PS50054">
    <property type="entry name" value="TYR_PHOSPHATASE_DUAL"/>
    <property type="match status" value="1"/>
</dbReference>
<keyword evidence="3" id="KW-0378">Hydrolase</keyword>
<feature type="domain" description="Tyrosine specific protein phosphatases" evidence="6">
    <location>
        <begin position="357"/>
        <end position="416"/>
    </location>
</feature>
<dbReference type="GO" id="GO:0005829">
    <property type="term" value="C:cytosol"/>
    <property type="evidence" value="ECO:0007669"/>
    <property type="project" value="TreeGrafter"/>
</dbReference>
<dbReference type="Gene3D" id="3.40.250.10">
    <property type="entry name" value="Rhodanese-like domain"/>
    <property type="match status" value="1"/>
</dbReference>
<dbReference type="OrthoDB" id="165342at2759"/>
<evidence type="ECO:0000256" key="1">
    <source>
        <dbReference type="ARBA" id="ARBA00008601"/>
    </source>
</evidence>
<dbReference type="InterPro" id="IPR016130">
    <property type="entry name" value="Tyr_Pase_AS"/>
</dbReference>
<reference evidence="8" key="1">
    <citation type="journal article" date="2019" name="bioRxiv">
        <title>The Genome of the Zebra Mussel, Dreissena polymorpha: A Resource for Invasive Species Research.</title>
        <authorList>
            <person name="McCartney M.A."/>
            <person name="Auch B."/>
            <person name="Kono T."/>
            <person name="Mallez S."/>
            <person name="Zhang Y."/>
            <person name="Obille A."/>
            <person name="Becker A."/>
            <person name="Abrahante J.E."/>
            <person name="Garbe J."/>
            <person name="Badalamenti J.P."/>
            <person name="Herman A."/>
            <person name="Mangelson H."/>
            <person name="Liachko I."/>
            <person name="Sullivan S."/>
            <person name="Sone E.D."/>
            <person name="Koren S."/>
            <person name="Silverstein K.A.T."/>
            <person name="Beckman K.B."/>
            <person name="Gohl D.M."/>
        </authorList>
    </citation>
    <scope>NUCLEOTIDE SEQUENCE</scope>
    <source>
        <strain evidence="8">Duluth1</strain>
        <tissue evidence="8">Whole animal</tissue>
    </source>
</reference>
<dbReference type="InterPro" id="IPR001763">
    <property type="entry name" value="Rhodanese-like_dom"/>
</dbReference>
<dbReference type="InterPro" id="IPR036873">
    <property type="entry name" value="Rhodanese-like_dom_sf"/>
</dbReference>
<sequence>MSATSYLSLSACCLPAKTASRASEECVCASVREVDFTRNLIRNAIWIIKVLFSEFYRAVLNHQAKEGVQMPEGGEIEVLTPGETRAVGILARRRIGLSLDFPDFTSDNLLTKRCKMESMNMQINNGPLNNGSPTLHHRFILPSELSCRMNKLKPVLILDCRPFFAYNANHIQGAVNINCSDRFNRRRLLQGKCSLVDLVTTKEGKDLYKKKNNKEIIVYDDRTRDLKDLATDSSMYVVISVLRSEGKLACVLKGGLDDFQSEHGDMCKSSLKCHEHKPLYSPTTPIIEPAIETATASQILPFLYLGNERDAANLQRLNDLGVTYVLNVTSHLPQHFENHGIRYKRIPASDSGQQNLRQYFEEAGCFIDEAREAGAKLLVHCQAGVSRSATITISFLLQHSRMSMTDAYRYVKSKRPIISPNFNFMGQLLDFEQALNQGHVPRVLASPVSQIIEECT</sequence>
<dbReference type="SMART" id="SM00195">
    <property type="entry name" value="DSPc"/>
    <property type="match status" value="1"/>
</dbReference>
<dbReference type="PRINTS" id="PR01908">
    <property type="entry name" value="ADSPHPHTASE"/>
</dbReference>
<dbReference type="GO" id="GO:0017017">
    <property type="term" value="F:MAP kinase tyrosine/serine/threonine phosphatase activity"/>
    <property type="evidence" value="ECO:0007669"/>
    <property type="project" value="InterPro"/>
</dbReference>
<dbReference type="InterPro" id="IPR029021">
    <property type="entry name" value="Prot-tyrosine_phosphatase-like"/>
</dbReference>
<dbReference type="InterPro" id="IPR020422">
    <property type="entry name" value="TYR_PHOSPHATASE_DUAL_dom"/>
</dbReference>
<dbReference type="CDD" id="cd01446">
    <property type="entry name" value="DSP_MapKP"/>
    <property type="match status" value="1"/>
</dbReference>
<dbReference type="GO" id="GO:0043409">
    <property type="term" value="P:negative regulation of MAPK cascade"/>
    <property type="evidence" value="ECO:0007669"/>
    <property type="project" value="TreeGrafter"/>
</dbReference>
<evidence type="ECO:0000313" key="8">
    <source>
        <dbReference type="EMBL" id="KAH3850690.1"/>
    </source>
</evidence>
<evidence type="ECO:0000313" key="9">
    <source>
        <dbReference type="Proteomes" id="UP000828390"/>
    </source>
</evidence>
<dbReference type="PROSITE" id="PS00383">
    <property type="entry name" value="TYR_PHOSPHATASE_1"/>
    <property type="match status" value="1"/>
</dbReference>
<evidence type="ECO:0000256" key="4">
    <source>
        <dbReference type="ARBA" id="ARBA00022912"/>
    </source>
</evidence>
<dbReference type="AlphaFoldDB" id="A0A9D4L3D3"/>
<dbReference type="Pfam" id="PF00581">
    <property type="entry name" value="Rhodanese"/>
    <property type="match status" value="1"/>
</dbReference>
<dbReference type="PRINTS" id="PR01764">
    <property type="entry name" value="MAPKPHPHTASE"/>
</dbReference>
<dbReference type="PANTHER" id="PTHR10159">
    <property type="entry name" value="DUAL SPECIFICITY PROTEIN PHOSPHATASE"/>
    <property type="match status" value="1"/>
</dbReference>
<dbReference type="SUPFAM" id="SSF52799">
    <property type="entry name" value="(Phosphotyrosine protein) phosphatases II"/>
    <property type="match status" value="1"/>
</dbReference>
<dbReference type="InterPro" id="IPR000340">
    <property type="entry name" value="Dual-sp_phosphatase_cat-dom"/>
</dbReference>
<reference evidence="8" key="2">
    <citation type="submission" date="2020-11" db="EMBL/GenBank/DDBJ databases">
        <authorList>
            <person name="McCartney M.A."/>
            <person name="Auch B."/>
            <person name="Kono T."/>
            <person name="Mallez S."/>
            <person name="Becker A."/>
            <person name="Gohl D.M."/>
            <person name="Silverstein K.A.T."/>
            <person name="Koren S."/>
            <person name="Bechman K.B."/>
            <person name="Herman A."/>
            <person name="Abrahante J.E."/>
            <person name="Garbe J."/>
        </authorList>
    </citation>
    <scope>NUCLEOTIDE SEQUENCE</scope>
    <source>
        <strain evidence="8">Duluth1</strain>
        <tissue evidence="8">Whole animal</tissue>
    </source>
</reference>
<protein>
    <recommendedName>
        <fullName evidence="2">protein-tyrosine-phosphatase</fullName>
        <ecNumber evidence="2">3.1.3.48</ecNumber>
    </recommendedName>
</protein>
<dbReference type="SMART" id="SM00450">
    <property type="entry name" value="RHOD"/>
    <property type="match status" value="1"/>
</dbReference>
<dbReference type="Gene3D" id="3.90.190.10">
    <property type="entry name" value="Protein tyrosine phosphatase superfamily"/>
    <property type="match status" value="1"/>
</dbReference>
<comment type="similarity">
    <text evidence="1">Belongs to the protein-tyrosine phosphatase family. Non-receptor class dual specificity subfamily.</text>
</comment>
<evidence type="ECO:0000256" key="3">
    <source>
        <dbReference type="ARBA" id="ARBA00022801"/>
    </source>
</evidence>
<name>A0A9D4L3D3_DREPO</name>
<dbReference type="GO" id="GO:0008330">
    <property type="term" value="F:protein tyrosine/threonine phosphatase activity"/>
    <property type="evidence" value="ECO:0007669"/>
    <property type="project" value="TreeGrafter"/>
</dbReference>
<evidence type="ECO:0000259" key="5">
    <source>
        <dbReference type="PROSITE" id="PS50054"/>
    </source>
</evidence>
<feature type="domain" description="Rhodanese" evidence="7">
    <location>
        <begin position="151"/>
        <end position="268"/>
    </location>
</feature>
<dbReference type="GO" id="GO:0033550">
    <property type="term" value="F:MAP kinase tyrosine phosphatase activity"/>
    <property type="evidence" value="ECO:0007669"/>
    <property type="project" value="TreeGrafter"/>
</dbReference>
<keyword evidence="4" id="KW-0904">Protein phosphatase</keyword>
<dbReference type="InterPro" id="IPR008343">
    <property type="entry name" value="MKP"/>
</dbReference>